<gene>
    <name evidence="1" type="ORF">MARSALSMR5_00325</name>
</gene>
<protein>
    <submittedName>
        <fullName evidence="1">Uncharacterized protein</fullName>
    </submittedName>
</protein>
<dbReference type="EMBL" id="CP020931">
    <property type="protein sequence ID" value="ARM82426.1"/>
    <property type="molecule type" value="Genomic_DNA"/>
</dbReference>
<dbReference type="Proteomes" id="UP000193100">
    <property type="component" value="Chromosome"/>
</dbReference>
<evidence type="ECO:0000313" key="1">
    <source>
        <dbReference type="EMBL" id="ARM82426.1"/>
    </source>
</evidence>
<proteinExistence type="predicted"/>
<dbReference type="GeneID" id="77254329"/>
<reference evidence="1 2" key="1">
    <citation type="submission" date="2017-04" db="EMBL/GenBank/DDBJ databases">
        <title>Genome Sequence of Marinobacter salarius strain SMR5 Isolated from a culture of the Diatom Skeletonema marinoi.</title>
        <authorList>
            <person name="Topel M."/>
            <person name="Pinder M.I.M."/>
            <person name="Johansson O.N."/>
            <person name="Kourtchenko O."/>
            <person name="Godhe A."/>
            <person name="Clarke A.K."/>
        </authorList>
    </citation>
    <scope>NUCLEOTIDE SEQUENCE [LARGE SCALE GENOMIC DNA]</scope>
    <source>
        <strain evidence="1 2">SMR5</strain>
    </source>
</reference>
<sequence>MSNDEQKNRQEFLNAIRNYQYIRDDGRLLLEPFCVCLSHCFGFDGILEKSPQPRAMYMLLIDLIRERLGDESAQRYVQLQRIEDWTPDMAHIYPERTMTCIHLSALIHVSHEWIYEIGHNLMQIPEPAEPSKYFDWVDEEWVAVHGFINGYHNAFSSFQKEFDRKSIRDTGYSAFEALHLSMHRNIDFDAAVQILRERHDSYQAALARIEESIANGYFLEAIALEECLISNCLFNYLNNTGTRLNNPSFKVLLTAIRKNAQSFDGVTMSLFKKIDDWRVARNKAIHGFITTTSDSLNQSRQSFQRLTETTAKEGETLCESAVSWYELECVNFIPNEFPSIVVAH</sequence>
<organism evidence="1 2">
    <name type="scientific">Marinobacter salarius</name>
    <dbReference type="NCBI Taxonomy" id="1420917"/>
    <lineage>
        <taxon>Bacteria</taxon>
        <taxon>Pseudomonadati</taxon>
        <taxon>Pseudomonadota</taxon>
        <taxon>Gammaproteobacteria</taxon>
        <taxon>Pseudomonadales</taxon>
        <taxon>Marinobacteraceae</taxon>
        <taxon>Marinobacter</taxon>
    </lineage>
</organism>
<name>A0A1W6K4R9_9GAMM</name>
<dbReference type="RefSeq" id="WP_085678390.1">
    <property type="nucleotide sequence ID" value="NZ_CP020931.1"/>
</dbReference>
<dbReference type="AlphaFoldDB" id="A0A1W6K4R9"/>
<evidence type="ECO:0000313" key="2">
    <source>
        <dbReference type="Proteomes" id="UP000193100"/>
    </source>
</evidence>
<accession>A0A1W6K4R9</accession>